<evidence type="ECO:0000313" key="20">
    <source>
        <dbReference type="Proteomes" id="UP000261764"/>
    </source>
</evidence>
<dbReference type="Proteomes" id="UP000261764">
    <property type="component" value="Chromosome I"/>
</dbReference>
<evidence type="ECO:0000256" key="1">
    <source>
        <dbReference type="ARBA" id="ARBA00004496"/>
    </source>
</evidence>
<dbReference type="InterPro" id="IPR003593">
    <property type="entry name" value="AAA+_ATPase"/>
</dbReference>
<feature type="binding site" evidence="17">
    <location>
        <begin position="648"/>
        <end position="655"/>
    </location>
    <ligand>
        <name>ATP</name>
        <dbReference type="ChEBI" id="CHEBI:30616"/>
    </ligand>
</feature>
<evidence type="ECO:0000256" key="5">
    <source>
        <dbReference type="ARBA" id="ARBA00022741"/>
    </source>
</evidence>
<dbReference type="AlphaFoldDB" id="A0A292II44"/>
<sequence length="959" mass="107013">MGKEIKKGVHDFISVRGARENNLKNLNIDIPKNQLVVITGLSGSGKSSLVFDTIYAEGQRRYLESLSSYARQFLGGNEKPDVDSIEGLSPAISIDQKSTSHNPRSTVGTVTEIYDYLRVLWARIGLPYCPNGHGLIKTQTIQQITDQIYVLKSEQTLLILAPIVREQKGTFKNEFEKLKQRGFQRVYIDDVIYSLDDKIELDKNNKHNISVVIDRIILRHDDATKTRLNDAIENAIHAGKGNVHVLLDQKLLTFNLHHACEHCGFNIPELEPRLFSFNSPIGACTYCKGLGFTYEFDEERMLPDKTLSILDGGIDYFKNVIGTTSMEWQRFLALLKHYKIPLHVPLSDLSKEQLKIILNGSQEPIKVNFLTVSGNAYNKREVVEGVAILIKRRHIETTSQQAREYYSKYMAEKKCQTCVGKKLAPSALCVRVGNLDIISFTELTINKAIEYLLELKLSDEQKQIAHLALKEISDRLGFLQNVGLDYLTLSRSAATLSGGESQRIRLATQIGSHLTGVLYVLDEPSIGLHQKDNDRLIETLKHMRDLGNTLLVVEHDEDTMRVADHLIDIGPGAGENGGRIIAQGTPAEVVANKKSITGQYLSGKLKIEVPKSRRKGNGKKLVLKGATGNNLKNVDVHFPLNQLIVVTGVSGSGKSTLVNQTLVPAIEKLILRKFTKPQPFKTIDGILNVDKIVKISQDPIGRTPRSNPATYVGVFDDIRDLFSMLPEAKARGYERGRFSFNRPGGRCERCSGDGVLKIEMHFLPDVYVKCEECHGKKYNNATLEIKYKGRSISDVLKMSTIEALEFFESIPNINRKLQLLCDVGLDYLQLGTNATVLSGGEAQRIKLAKHLEKRATGKTIYVLDEPTTGLHSHDIKKLIAVLNRIVDHGDTVIVIEHNLDLIQVADHIIDLGPEGGVGGGKIVATGSPEELVKLTKTTDISYTARYLKKHLERWDLKKD</sequence>
<keyword evidence="6 17" id="KW-0227">DNA damage</keyword>
<keyword evidence="12 17" id="KW-0238">DNA-binding</keyword>
<dbReference type="SMART" id="SM00382">
    <property type="entry name" value="AAA"/>
    <property type="match status" value="1"/>
</dbReference>
<dbReference type="GO" id="GO:0005524">
    <property type="term" value="F:ATP binding"/>
    <property type="evidence" value="ECO:0007669"/>
    <property type="project" value="UniProtKB-UniRule"/>
</dbReference>
<dbReference type="GO" id="GO:0016887">
    <property type="term" value="F:ATP hydrolysis activity"/>
    <property type="evidence" value="ECO:0007669"/>
    <property type="project" value="InterPro"/>
</dbReference>
<dbReference type="Gene3D" id="3.40.50.300">
    <property type="entry name" value="P-loop containing nucleotide triphosphate hydrolases"/>
    <property type="match status" value="3"/>
</dbReference>
<keyword evidence="4 17" id="KW-0677">Repeat</keyword>
<keyword evidence="9 17" id="KW-0862">Zinc</keyword>
<dbReference type="InterPro" id="IPR003439">
    <property type="entry name" value="ABC_transporter-like_ATP-bd"/>
</dbReference>
<dbReference type="InterPro" id="IPR041102">
    <property type="entry name" value="UvrA_inter"/>
</dbReference>
<organism evidence="19 20">
    <name type="scientific">Mycoplasma amphoriforme A39</name>
    <dbReference type="NCBI Taxonomy" id="572419"/>
    <lineage>
        <taxon>Bacteria</taxon>
        <taxon>Bacillati</taxon>
        <taxon>Mycoplasmatota</taxon>
        <taxon>Mollicutes</taxon>
        <taxon>Mycoplasmataceae</taxon>
        <taxon>Mycoplasma</taxon>
    </lineage>
</organism>
<evidence type="ECO:0000256" key="6">
    <source>
        <dbReference type="ARBA" id="ARBA00022763"/>
    </source>
</evidence>
<evidence type="ECO:0000256" key="9">
    <source>
        <dbReference type="ARBA" id="ARBA00022833"/>
    </source>
</evidence>
<evidence type="ECO:0000256" key="14">
    <source>
        <dbReference type="ARBA" id="ARBA00038000"/>
    </source>
</evidence>
<evidence type="ECO:0000256" key="8">
    <source>
        <dbReference type="ARBA" id="ARBA00022771"/>
    </source>
</evidence>
<feature type="binding site" evidence="17">
    <location>
        <begin position="40"/>
        <end position="47"/>
    </location>
    <ligand>
        <name>ATP</name>
        <dbReference type="ChEBI" id="CHEBI:30616"/>
    </ligand>
</feature>
<accession>A0A292II44</accession>
<gene>
    <name evidence="17" type="primary">uvrA</name>
    <name evidence="19" type="ORF">MAMA39_02200</name>
</gene>
<comment type="subcellular location">
    <subcellularLocation>
        <location evidence="1 17">Cytoplasm</location>
    </subcellularLocation>
</comment>
<dbReference type="GO" id="GO:0006289">
    <property type="term" value="P:nucleotide-excision repair"/>
    <property type="evidence" value="ECO:0007669"/>
    <property type="project" value="UniProtKB-UniRule"/>
</dbReference>
<evidence type="ECO:0000313" key="19">
    <source>
        <dbReference type="EMBL" id="CDN40343.1"/>
    </source>
</evidence>
<evidence type="ECO:0000256" key="16">
    <source>
        <dbReference type="ARBA" id="ARBA00042156"/>
    </source>
</evidence>
<dbReference type="PROSITE" id="PS50893">
    <property type="entry name" value="ABC_TRANSPORTER_2"/>
    <property type="match status" value="2"/>
</dbReference>
<evidence type="ECO:0000256" key="3">
    <source>
        <dbReference type="ARBA" id="ARBA00022723"/>
    </source>
</evidence>
<reference evidence="19 20" key="1">
    <citation type="journal article" date="2015" name="Clin. Infect. Dis.">
        <title>Genomic Investigations unmask Mycoplasma amphoriforme, a new respiratory pathogen.</title>
        <authorList>
            <person name="Gillespie S.H."/>
            <person name="Ling C.L."/>
            <person name="Oravcova K."/>
            <person name="Pinheiro M."/>
            <person name="Wells L."/>
            <person name="Bryant J.M."/>
            <person name="McHugh T.D."/>
            <person name="Bebear C."/>
            <person name="Webster D."/>
            <person name="Harris S.R."/>
            <person name="Seth-Smith H.M."/>
            <person name="Thomson N.R."/>
        </authorList>
    </citation>
    <scope>NUCLEOTIDE SEQUENCE [LARGE SCALE GENOMIC DNA]</scope>
    <source>
        <strain evidence="19 20">A39</strain>
    </source>
</reference>
<dbReference type="GO" id="GO:0003677">
    <property type="term" value="F:DNA binding"/>
    <property type="evidence" value="ECO:0007669"/>
    <property type="project" value="UniProtKB-UniRule"/>
</dbReference>
<dbReference type="InterPro" id="IPR004602">
    <property type="entry name" value="UvrA"/>
</dbReference>
<proteinExistence type="inferred from homology"/>
<name>A0A292II44_9MOLU</name>
<dbReference type="NCBIfam" id="TIGR00630">
    <property type="entry name" value="uvra"/>
    <property type="match status" value="1"/>
</dbReference>
<evidence type="ECO:0000259" key="18">
    <source>
        <dbReference type="PROSITE" id="PS50893"/>
    </source>
</evidence>
<feature type="domain" description="ABC transporter" evidence="18">
    <location>
        <begin position="285"/>
        <end position="596"/>
    </location>
</feature>
<dbReference type="PANTHER" id="PTHR43152:SF3">
    <property type="entry name" value="UVRABC SYSTEM PROTEIN A"/>
    <property type="match status" value="1"/>
</dbReference>
<keyword evidence="5 17" id="KW-0547">Nucleotide-binding</keyword>
<keyword evidence="2 17" id="KW-0963">Cytoplasm</keyword>
<protein>
    <recommendedName>
        <fullName evidence="15 17">UvrABC system protein A</fullName>
        <shortName evidence="17">UvrA protein</shortName>
    </recommendedName>
    <alternativeName>
        <fullName evidence="16 17">Excinuclease ABC subunit A</fullName>
    </alternativeName>
</protein>
<dbReference type="PANTHER" id="PTHR43152">
    <property type="entry name" value="UVRABC SYSTEM PROTEIN A"/>
    <property type="match status" value="1"/>
</dbReference>
<evidence type="ECO:0000256" key="2">
    <source>
        <dbReference type="ARBA" id="ARBA00022490"/>
    </source>
</evidence>
<dbReference type="GO" id="GO:0005737">
    <property type="term" value="C:cytoplasm"/>
    <property type="evidence" value="ECO:0007669"/>
    <property type="project" value="UniProtKB-SubCell"/>
</dbReference>
<dbReference type="GO" id="GO:0009380">
    <property type="term" value="C:excinuclease repair complex"/>
    <property type="evidence" value="ECO:0007669"/>
    <property type="project" value="InterPro"/>
</dbReference>
<dbReference type="Pfam" id="PF17755">
    <property type="entry name" value="UvrA_DNA-bind"/>
    <property type="match status" value="1"/>
</dbReference>
<evidence type="ECO:0000256" key="10">
    <source>
        <dbReference type="ARBA" id="ARBA00022840"/>
    </source>
</evidence>
<dbReference type="Gene3D" id="1.20.1580.10">
    <property type="entry name" value="ABC transporter ATPase like domain"/>
    <property type="match status" value="3"/>
</dbReference>
<evidence type="ECO:0000256" key="7">
    <source>
        <dbReference type="ARBA" id="ARBA00022769"/>
    </source>
</evidence>
<feature type="zinc finger region" description="C4-type" evidence="17">
    <location>
        <begin position="260"/>
        <end position="287"/>
    </location>
</feature>
<feature type="domain" description="ABC transporter" evidence="18">
    <location>
        <begin position="607"/>
        <end position="944"/>
    </location>
</feature>
<dbReference type="Gene3D" id="3.30.190.20">
    <property type="match status" value="1"/>
</dbReference>
<dbReference type="NCBIfam" id="NF001503">
    <property type="entry name" value="PRK00349.1"/>
    <property type="match status" value="1"/>
</dbReference>
<keyword evidence="13 17" id="KW-0234">DNA repair</keyword>
<dbReference type="RefSeq" id="WP_343251687.1">
    <property type="nucleotide sequence ID" value="NZ_HG937516.1"/>
</dbReference>
<dbReference type="GO" id="GO:0009381">
    <property type="term" value="F:excinuclease ABC activity"/>
    <property type="evidence" value="ECO:0007669"/>
    <property type="project" value="UniProtKB-UniRule"/>
</dbReference>
<dbReference type="InterPro" id="IPR027417">
    <property type="entry name" value="P-loop_NTPase"/>
</dbReference>
<comment type="function">
    <text evidence="17">The UvrABC repair system catalyzes the recognition and processing of DNA lesions. UvrA is an ATPase and a DNA-binding protein. A damage recognition complex composed of 2 UvrA and 2 UvrB subunits scans DNA for abnormalities. When the presence of a lesion has been verified by UvrB, the UvrA molecules dissociate.</text>
</comment>
<keyword evidence="20" id="KW-1185">Reference proteome</keyword>
<evidence type="ECO:0000256" key="12">
    <source>
        <dbReference type="ARBA" id="ARBA00023125"/>
    </source>
</evidence>
<evidence type="ECO:0000256" key="15">
    <source>
        <dbReference type="ARBA" id="ARBA00039316"/>
    </source>
</evidence>
<dbReference type="GO" id="GO:0008270">
    <property type="term" value="F:zinc ion binding"/>
    <property type="evidence" value="ECO:0007669"/>
    <property type="project" value="UniProtKB-UniRule"/>
</dbReference>
<dbReference type="InterPro" id="IPR041552">
    <property type="entry name" value="UvrA_DNA-bd"/>
</dbReference>
<dbReference type="GO" id="GO:0009432">
    <property type="term" value="P:SOS response"/>
    <property type="evidence" value="ECO:0007669"/>
    <property type="project" value="UniProtKB-UniRule"/>
</dbReference>
<evidence type="ECO:0000256" key="4">
    <source>
        <dbReference type="ARBA" id="ARBA00022737"/>
    </source>
</evidence>
<feature type="zinc finger region" description="C4-type" evidence="17">
    <location>
        <begin position="747"/>
        <end position="773"/>
    </location>
</feature>
<dbReference type="SUPFAM" id="SSF52540">
    <property type="entry name" value="P-loop containing nucleoside triphosphate hydrolases"/>
    <property type="match status" value="2"/>
</dbReference>
<dbReference type="EMBL" id="HG937516">
    <property type="protein sequence ID" value="CDN40343.1"/>
    <property type="molecule type" value="Genomic_DNA"/>
</dbReference>
<dbReference type="CDD" id="cd03271">
    <property type="entry name" value="ABC_UvrA_II"/>
    <property type="match status" value="1"/>
</dbReference>
<keyword evidence="10 17" id="KW-0067">ATP-binding</keyword>
<comment type="subunit">
    <text evidence="17">Forms a heterotetramer with UvrB during the search for lesions.</text>
</comment>
<keyword evidence="8 17" id="KW-0863">Zinc-finger</keyword>
<keyword evidence="11 17" id="KW-0267">Excision nuclease</keyword>
<keyword evidence="3 17" id="KW-0479">Metal-binding</keyword>
<dbReference type="CDD" id="cd03270">
    <property type="entry name" value="ABC_UvrA_I"/>
    <property type="match status" value="1"/>
</dbReference>
<dbReference type="PROSITE" id="PS00211">
    <property type="entry name" value="ABC_TRANSPORTER_1"/>
    <property type="match status" value="1"/>
</dbReference>
<comment type="similarity">
    <text evidence="14 17">Belongs to the ABC transporter superfamily. UvrA family.</text>
</comment>
<dbReference type="KEGG" id="mamp:MAMA39_02200"/>
<keyword evidence="17" id="KW-0742">SOS response</keyword>
<dbReference type="HAMAP" id="MF_00205">
    <property type="entry name" value="UvrA"/>
    <property type="match status" value="1"/>
</dbReference>
<evidence type="ECO:0000256" key="13">
    <source>
        <dbReference type="ARBA" id="ARBA00023204"/>
    </source>
</evidence>
<evidence type="ECO:0000256" key="17">
    <source>
        <dbReference type="HAMAP-Rule" id="MF_00205"/>
    </source>
</evidence>
<keyword evidence="7 17" id="KW-0228">DNA excision</keyword>
<evidence type="ECO:0000256" key="11">
    <source>
        <dbReference type="ARBA" id="ARBA00022881"/>
    </source>
</evidence>
<dbReference type="Gene3D" id="1.10.8.280">
    <property type="entry name" value="ABC transporter ATPase domain-like"/>
    <property type="match status" value="1"/>
</dbReference>
<dbReference type="Pfam" id="PF17760">
    <property type="entry name" value="UvrA_inter"/>
    <property type="match status" value="1"/>
</dbReference>
<dbReference type="InterPro" id="IPR017871">
    <property type="entry name" value="ABC_transporter-like_CS"/>
</dbReference>